<evidence type="ECO:0000313" key="1">
    <source>
        <dbReference type="EMBL" id="RMX41875.1"/>
    </source>
</evidence>
<proteinExistence type="predicted"/>
<evidence type="ECO:0008006" key="3">
    <source>
        <dbReference type="Google" id="ProtNLM"/>
    </source>
</evidence>
<organism evidence="1 2">
    <name type="scientific">Pocillopora damicornis</name>
    <name type="common">Cauliflower coral</name>
    <name type="synonym">Millepora damicornis</name>
    <dbReference type="NCBI Taxonomy" id="46731"/>
    <lineage>
        <taxon>Eukaryota</taxon>
        <taxon>Metazoa</taxon>
        <taxon>Cnidaria</taxon>
        <taxon>Anthozoa</taxon>
        <taxon>Hexacorallia</taxon>
        <taxon>Scleractinia</taxon>
        <taxon>Astrocoeniina</taxon>
        <taxon>Pocilloporidae</taxon>
        <taxon>Pocillopora</taxon>
    </lineage>
</organism>
<feature type="non-terminal residue" evidence="1">
    <location>
        <position position="1"/>
    </location>
</feature>
<reference evidence="1 2" key="1">
    <citation type="journal article" date="2018" name="Sci. Rep.">
        <title>Comparative analysis of the Pocillopora damicornis genome highlights role of immune system in coral evolution.</title>
        <authorList>
            <person name="Cunning R."/>
            <person name="Bay R.A."/>
            <person name="Gillette P."/>
            <person name="Baker A.C."/>
            <person name="Traylor-Knowles N."/>
        </authorList>
    </citation>
    <scope>NUCLEOTIDE SEQUENCE [LARGE SCALE GENOMIC DNA]</scope>
    <source>
        <strain evidence="1">RSMAS</strain>
        <tissue evidence="1">Whole animal</tissue>
    </source>
</reference>
<dbReference type="EMBL" id="RCHS01003432">
    <property type="protein sequence ID" value="RMX41875.1"/>
    <property type="molecule type" value="Genomic_DNA"/>
</dbReference>
<comment type="caution">
    <text evidence="1">The sequence shown here is derived from an EMBL/GenBank/DDBJ whole genome shotgun (WGS) entry which is preliminary data.</text>
</comment>
<dbReference type="PANTHER" id="PTHR33050:SF7">
    <property type="entry name" value="RIBONUCLEASE H"/>
    <property type="match status" value="1"/>
</dbReference>
<dbReference type="AlphaFoldDB" id="A0A3M6TKF3"/>
<dbReference type="InterPro" id="IPR052055">
    <property type="entry name" value="Hepadnavirus_pol/RT"/>
</dbReference>
<name>A0A3M6TKF3_POCDA</name>
<keyword evidence="2" id="KW-1185">Reference proteome</keyword>
<protein>
    <recommendedName>
        <fullName evidence="3">Reverse transcriptase domain-containing protein</fullName>
    </recommendedName>
</protein>
<dbReference type="Proteomes" id="UP000275408">
    <property type="component" value="Unassembled WGS sequence"/>
</dbReference>
<gene>
    <name evidence="1" type="ORF">pdam_00019628</name>
</gene>
<dbReference type="PANTHER" id="PTHR33050">
    <property type="entry name" value="REVERSE TRANSCRIPTASE DOMAIN-CONTAINING PROTEIN"/>
    <property type="match status" value="1"/>
</dbReference>
<evidence type="ECO:0000313" key="2">
    <source>
        <dbReference type="Proteomes" id="UP000275408"/>
    </source>
</evidence>
<accession>A0A3M6TKF3</accession>
<sequence length="156" mass="17243">ALGDLLRCLGLNTSPDKDSPPATSMVFLGVLVDTTDMTVSVTPDCLSELRSRCTSLLSVTHLSRHDLQSLLGVMSFVTSCVRPALVFMSSLLYTLRTYRLSKYCPLSTGVDNTIADHLSRWHLSPVHQLRFDALTADTPTTHILCPPELFQFEIDC</sequence>